<organism evidence="2 3">
    <name type="scientific">Mytilus coruscus</name>
    <name type="common">Sea mussel</name>
    <dbReference type="NCBI Taxonomy" id="42192"/>
    <lineage>
        <taxon>Eukaryota</taxon>
        <taxon>Metazoa</taxon>
        <taxon>Spiralia</taxon>
        <taxon>Lophotrochozoa</taxon>
        <taxon>Mollusca</taxon>
        <taxon>Bivalvia</taxon>
        <taxon>Autobranchia</taxon>
        <taxon>Pteriomorphia</taxon>
        <taxon>Mytilida</taxon>
        <taxon>Mytiloidea</taxon>
        <taxon>Mytilidae</taxon>
        <taxon>Mytilinae</taxon>
        <taxon>Mytilus</taxon>
    </lineage>
</organism>
<accession>A0A6J8AAF3</accession>
<evidence type="ECO:0000259" key="1">
    <source>
        <dbReference type="Pfam" id="PF14291"/>
    </source>
</evidence>
<dbReference type="Pfam" id="PF14291">
    <property type="entry name" value="DUF4371"/>
    <property type="match status" value="1"/>
</dbReference>
<dbReference type="Proteomes" id="UP000507470">
    <property type="component" value="Unassembled WGS sequence"/>
</dbReference>
<evidence type="ECO:0000313" key="3">
    <source>
        <dbReference type="Proteomes" id="UP000507470"/>
    </source>
</evidence>
<evidence type="ECO:0000313" key="2">
    <source>
        <dbReference type="EMBL" id="CAC5365058.1"/>
    </source>
</evidence>
<sequence length="783" mass="89679">MQRRIDNFFTPKNFESAITSDSTDTQDDSSIQNLEIQTSSNNDFACSSTSSPNIYGPSYTDIGTLTKEDLRKDDDVILKLLTTKWEDPKFQFPTRTLRGRTGRACQLSWLIDNPWLKYSVSLDALYCAPCVFFGSQRSDTKEKTFRFQTPCTDWINVGRSISRHLQQGSKHHEYVMSSEEFIRIRSGKSQDILQSLSTSYNQVVTKNRNILKSIIEVILLYGKQNLALRGHSEKDSNFIAILHDKAKGNEILANHLAYCDPRTKYTSPDIQNELIMLCADQIQSDIVARCNSSRYFAFLADEATDCSTKTQISLCVRFYDRMDKLIHEDFLGFAEGKKTTGEALSDIFLTQLEKYGIIIANMRAQGYDGAANMSGIHRGVQARVRERVPLASYVHCKAHNLNLAIVHACKEALVRNLMDTVQAISFAFDYSAKRLTSFKESLGTAPNEVKEEMGRRQKLKTLCETRWASRSDSLFTFLHAYSVVCDSLEDLEQDGNAKARSYRCSITKFDFIVGLVVAQAILQPLAPLSAILQTKDFDLIQAVEESKVVVEMLQRKRESDDDWDQLFNSAVTLANSVDVVPSMPRGATRQQHSVNVPAAGPKDYWKRALFIPFIDHLLQELRDRLIKNEDRFVVQCLIPSKLENCSLQVVDRLFNTFTDDLPSDHDTFNIEIKMDIDRQFICKFYFRLGFEYKYILRFLAEQHRIVISMRTKRTLKGAGLRRRKSKTDIFEAALFIQDKISSGADYGYRWMQDFQRFPLLEIFDSKALLEVFVSSRWKSNPYG</sequence>
<dbReference type="InterPro" id="IPR012337">
    <property type="entry name" value="RNaseH-like_sf"/>
</dbReference>
<name>A0A6J8AAF3_MYTCO</name>
<dbReference type="PANTHER" id="PTHR46289:SF14">
    <property type="entry name" value="DUF4371 DOMAIN-CONTAINING PROTEIN"/>
    <property type="match status" value="1"/>
</dbReference>
<protein>
    <recommendedName>
        <fullName evidence="1">DUF4371 domain-containing protein</fullName>
    </recommendedName>
</protein>
<dbReference type="SUPFAM" id="SSF53098">
    <property type="entry name" value="Ribonuclease H-like"/>
    <property type="match status" value="1"/>
</dbReference>
<dbReference type="OrthoDB" id="10029684at2759"/>
<gene>
    <name evidence="2" type="ORF">MCOR_5879</name>
</gene>
<dbReference type="InterPro" id="IPR052958">
    <property type="entry name" value="IFN-induced_PKR_regulator"/>
</dbReference>
<reference evidence="2 3" key="1">
    <citation type="submission" date="2020-06" db="EMBL/GenBank/DDBJ databases">
        <authorList>
            <person name="Li R."/>
            <person name="Bekaert M."/>
        </authorList>
    </citation>
    <scope>NUCLEOTIDE SEQUENCE [LARGE SCALE GENOMIC DNA]</scope>
    <source>
        <strain evidence="3">wild</strain>
    </source>
</reference>
<keyword evidence="3" id="KW-1185">Reference proteome</keyword>
<proteinExistence type="predicted"/>
<feature type="domain" description="DUF4371" evidence="1">
    <location>
        <begin position="188"/>
        <end position="377"/>
    </location>
</feature>
<dbReference type="EMBL" id="CACVKT020001098">
    <property type="protein sequence ID" value="CAC5365058.1"/>
    <property type="molecule type" value="Genomic_DNA"/>
</dbReference>
<dbReference type="InterPro" id="IPR025398">
    <property type="entry name" value="DUF4371"/>
</dbReference>
<dbReference type="AlphaFoldDB" id="A0A6J8AAF3"/>
<dbReference type="PANTHER" id="PTHR46289">
    <property type="entry name" value="52 KDA REPRESSOR OF THE INHIBITOR OF THE PROTEIN KINASE-LIKE PROTEIN-RELATED"/>
    <property type="match status" value="1"/>
</dbReference>